<dbReference type="Proteomes" id="UP000501090">
    <property type="component" value="Chromosome"/>
</dbReference>
<comment type="catalytic activity">
    <reaction evidence="1 7">
        <text>dTDP-4-dehydro-6-deoxy-alpha-D-glucose = dTDP-4-dehydro-beta-L-rhamnose</text>
        <dbReference type="Rhea" id="RHEA:16969"/>
        <dbReference type="ChEBI" id="CHEBI:57649"/>
        <dbReference type="ChEBI" id="CHEBI:62830"/>
        <dbReference type="EC" id="5.1.3.13"/>
    </reaction>
</comment>
<dbReference type="PANTHER" id="PTHR21047">
    <property type="entry name" value="DTDP-6-DEOXY-D-GLUCOSE-3,5 EPIMERASE"/>
    <property type="match status" value="1"/>
</dbReference>
<keyword evidence="9" id="KW-1185">Reference proteome</keyword>
<dbReference type="PANTHER" id="PTHR21047:SF2">
    <property type="entry name" value="THYMIDINE DIPHOSPHO-4-KETO-RHAMNOSE 3,5-EPIMERASE"/>
    <property type="match status" value="1"/>
</dbReference>
<dbReference type="KEGG" id="pard:DN92_01640"/>
<evidence type="ECO:0000313" key="8">
    <source>
        <dbReference type="EMBL" id="QKM59847.1"/>
    </source>
</evidence>
<dbReference type="Pfam" id="PF00908">
    <property type="entry name" value="dTDP_sugar_isom"/>
    <property type="match status" value="1"/>
</dbReference>
<reference evidence="8 9" key="1">
    <citation type="submission" date="2018-04" db="EMBL/GenBank/DDBJ databases">
        <title>Polynucleobacter sp. UK-Long2-W17 genome.</title>
        <authorList>
            <person name="Hahn M.W."/>
        </authorList>
    </citation>
    <scope>NUCLEOTIDE SEQUENCE [LARGE SCALE GENOMIC DNA]</scope>
    <source>
        <strain evidence="8 9">UK-Long2-W17</strain>
    </source>
</reference>
<accession>A0A6M9PM58</accession>
<dbReference type="GO" id="GO:0019305">
    <property type="term" value="P:dTDP-rhamnose biosynthetic process"/>
    <property type="evidence" value="ECO:0007669"/>
    <property type="project" value="UniProtKB-UniRule"/>
</dbReference>
<dbReference type="GO" id="GO:0000271">
    <property type="term" value="P:polysaccharide biosynthetic process"/>
    <property type="evidence" value="ECO:0007669"/>
    <property type="project" value="TreeGrafter"/>
</dbReference>
<organism evidence="8 9">
    <name type="scientific">Polynucleobacter arcticus</name>
    <dbReference type="NCBI Taxonomy" id="1743165"/>
    <lineage>
        <taxon>Bacteria</taxon>
        <taxon>Pseudomonadati</taxon>
        <taxon>Pseudomonadota</taxon>
        <taxon>Betaproteobacteria</taxon>
        <taxon>Burkholderiales</taxon>
        <taxon>Burkholderiaceae</taxon>
        <taxon>Polynucleobacter</taxon>
    </lineage>
</organism>
<gene>
    <name evidence="8" type="primary">rfbC</name>
    <name evidence="8" type="ORF">DN92_01640</name>
</gene>
<sequence>MSQFSIIDTPLFDLKVIERKPIGDSRGHLARIFCADQLKDAGWKKPIAQINQTMTKSRGTVRGLHFQNPPYAEMKLISCLQGEIWDVAVDLRKNSPTFLQWHAERLSSENYRALLIPEGFAHGFQTLTDDCELLYLHSAPYKPAAEGGIRPNDPHLAIDWPLDFYEISARDSEHPLLNDLFEGIEL</sequence>
<dbReference type="InterPro" id="IPR014710">
    <property type="entry name" value="RmlC-like_jellyroll"/>
</dbReference>
<evidence type="ECO:0000256" key="6">
    <source>
        <dbReference type="PIRSR" id="PIRSR600888-3"/>
    </source>
</evidence>
<dbReference type="CDD" id="cd00438">
    <property type="entry name" value="cupin_RmlC"/>
    <property type="match status" value="1"/>
</dbReference>
<feature type="site" description="Participates in a stacking interaction with the thymidine ring of dTDP-4-oxo-6-deoxyglucose" evidence="6">
    <location>
        <position position="141"/>
    </location>
</feature>
<dbReference type="InterPro" id="IPR000888">
    <property type="entry name" value="RmlC-like"/>
</dbReference>
<dbReference type="EMBL" id="CP028940">
    <property type="protein sequence ID" value="QKM59847.1"/>
    <property type="molecule type" value="Genomic_DNA"/>
</dbReference>
<dbReference type="EC" id="5.1.3.13" evidence="3 7"/>
<dbReference type="Gene3D" id="2.60.120.10">
    <property type="entry name" value="Jelly Rolls"/>
    <property type="match status" value="1"/>
</dbReference>
<dbReference type="NCBIfam" id="TIGR01221">
    <property type="entry name" value="rmlC"/>
    <property type="match status" value="1"/>
</dbReference>
<protein>
    <recommendedName>
        <fullName evidence="4 7">dTDP-4-dehydrorhamnose 3,5-epimerase</fullName>
        <ecNumber evidence="3 7">5.1.3.13</ecNumber>
    </recommendedName>
    <alternativeName>
        <fullName evidence="7">Thymidine diphospho-4-keto-rhamnose 3,5-epimerase</fullName>
    </alternativeName>
</protein>
<evidence type="ECO:0000256" key="5">
    <source>
        <dbReference type="PIRSR" id="PIRSR600888-1"/>
    </source>
</evidence>
<evidence type="ECO:0000256" key="7">
    <source>
        <dbReference type="RuleBase" id="RU364069"/>
    </source>
</evidence>
<dbReference type="SUPFAM" id="SSF51182">
    <property type="entry name" value="RmlC-like cupins"/>
    <property type="match status" value="1"/>
</dbReference>
<evidence type="ECO:0000313" key="9">
    <source>
        <dbReference type="Proteomes" id="UP000501090"/>
    </source>
</evidence>
<dbReference type="GO" id="GO:0008830">
    <property type="term" value="F:dTDP-4-dehydrorhamnose 3,5-epimerase activity"/>
    <property type="evidence" value="ECO:0007669"/>
    <property type="project" value="UniProtKB-UniRule"/>
</dbReference>
<dbReference type="GO" id="GO:0005829">
    <property type="term" value="C:cytosol"/>
    <property type="evidence" value="ECO:0007669"/>
    <property type="project" value="TreeGrafter"/>
</dbReference>
<dbReference type="InterPro" id="IPR011051">
    <property type="entry name" value="RmlC_Cupin_sf"/>
</dbReference>
<evidence type="ECO:0000256" key="2">
    <source>
        <dbReference type="ARBA" id="ARBA00001997"/>
    </source>
</evidence>
<dbReference type="UniPathway" id="UPA00124"/>
<name>A0A6M9PM58_9BURK</name>
<evidence type="ECO:0000256" key="3">
    <source>
        <dbReference type="ARBA" id="ARBA00012098"/>
    </source>
</evidence>
<evidence type="ECO:0000256" key="4">
    <source>
        <dbReference type="ARBA" id="ARBA00019595"/>
    </source>
</evidence>
<evidence type="ECO:0000256" key="1">
    <source>
        <dbReference type="ARBA" id="ARBA00001298"/>
    </source>
</evidence>
<dbReference type="RefSeq" id="WP_173959617.1">
    <property type="nucleotide sequence ID" value="NZ_CBCSCC010000006.1"/>
</dbReference>
<feature type="active site" description="Proton acceptor" evidence="5">
    <location>
        <position position="65"/>
    </location>
</feature>
<proteinExistence type="inferred from homology"/>
<comment type="similarity">
    <text evidence="7">Belongs to the dTDP-4-dehydrorhamnose 3,5-epimerase family.</text>
</comment>
<comment type="pathway">
    <text evidence="7">Carbohydrate biosynthesis; dTDP-L-rhamnose biosynthesis.</text>
</comment>
<feature type="active site" description="Proton donor" evidence="5">
    <location>
        <position position="135"/>
    </location>
</feature>
<dbReference type="AlphaFoldDB" id="A0A6M9PM58"/>
<comment type="function">
    <text evidence="2 7">Catalyzes the epimerization of the C3' and C5'positions of dTDP-6-deoxy-D-xylo-4-hexulose, forming dTDP-6-deoxy-L-lyxo-4-hexulose.</text>
</comment>
<keyword evidence="7" id="KW-0413">Isomerase</keyword>
<comment type="subunit">
    <text evidence="7">Homodimer.</text>
</comment>